<dbReference type="CDD" id="cd16693">
    <property type="entry name" value="mRING-H2-C3H3C2_WDR24"/>
    <property type="match status" value="1"/>
</dbReference>
<feature type="region of interest" description="Disordered" evidence="5">
    <location>
        <begin position="427"/>
        <end position="521"/>
    </location>
</feature>
<keyword evidence="3" id="KW-0677">Repeat</keyword>
<evidence type="ECO:0000313" key="6">
    <source>
        <dbReference type="EMBL" id="CAF2850933.1"/>
    </source>
</evidence>
<protein>
    <recommendedName>
        <fullName evidence="4">GATOR2 complex protein WDR24</fullName>
    </recommendedName>
</protein>
<evidence type="ECO:0000256" key="1">
    <source>
        <dbReference type="ARBA" id="ARBA00008134"/>
    </source>
</evidence>
<dbReference type="PANTHER" id="PTHR46200:SF1">
    <property type="entry name" value="GATOR COMPLEX PROTEIN WDR24"/>
    <property type="match status" value="1"/>
</dbReference>
<reference evidence="6" key="1">
    <citation type="submission" date="2021-02" db="EMBL/GenBank/DDBJ databases">
        <authorList>
            <person name="Bekaert M."/>
        </authorList>
    </citation>
    <scope>NUCLEOTIDE SEQUENCE</scope>
    <source>
        <strain evidence="6">IoA-00</strain>
    </source>
</reference>
<feature type="region of interest" description="Disordered" evidence="5">
    <location>
        <begin position="579"/>
        <end position="604"/>
    </location>
</feature>
<keyword evidence="2" id="KW-0853">WD repeat</keyword>
<comment type="similarity">
    <text evidence="1">Belongs to the WD repeat WDR24 family.</text>
</comment>
<feature type="compositionally biased region" description="Acidic residues" evidence="5">
    <location>
        <begin position="506"/>
        <end position="518"/>
    </location>
</feature>
<evidence type="ECO:0000256" key="5">
    <source>
        <dbReference type="SAM" id="MobiDB-lite"/>
    </source>
</evidence>
<dbReference type="SMART" id="SM00320">
    <property type="entry name" value="WD40"/>
    <property type="match status" value="2"/>
</dbReference>
<sequence>MIIARPIFIRSREYKRLSTSFAYKKKKNTSNINGNNIKKTTIRIRMKKAYRPTSLEEVTSLKGDRLYGLVNVRVYGKISERSLVEEILKLSSIAEEVHSQLEVDFKLILKENKVNCRDNGVVVVAHMVRDFSDVRPQLYQKYVSHFPLEKREELIEAKKVINLPEASESQFKDLEEHRNDENLIASAAANGAIVLWNLASLHEGVRDVQFNPHNTHQFASVSDNGRVQLWDLRKTDKCEKQWPAHDGYVFGCDWHPEIRNTLATAGRDKSIKIWDTGPAKATCDYFIGTIGPVGKVKWRPKSKNQLASSALSPIDFTINILQLPLSGKIPIQILFYHLVRMGFCAFTILIPPINQQRGQILLEFVLTLTTSIGVNGSKMGGLFKKSSQSLGGDDFVAPESKLRTYQNKYLLSGDSLDKLCDHNSSVAQSLNHDVGTDEPETDTDKPPLNETRTRHYSSGSSFQNSRSSGNPLGLSNLSNTNQVCSRTGSGNERFNSGGYNNNYNNSEEESDSDDDNEDSYEKTLSNIASGQKLSGDFFGDSEFSSLCVDQLIAVDNSYKSDMIDWTLPCEAFDPRHDMKASTNHAESEEYLQQHGEESSGVDDNVHSVAVPESNNDSLEYLKVDTLSLFPVWSPKPIVKDTLVFYAERGDVQTVVSIYLVLGHDRIGGLIQDSILENWFSAYIDLLHQFQMYNKATEIINLCSFQPGIYQMSQLSTTYFINCTNCSKALNRNPMWCNRCQTFPNQCAVCHRVVKGLFVWCQGCGHGGHIEHLSEWLEKNTLCPTGCGHGHHCEYH</sequence>
<dbReference type="AlphaFoldDB" id="A0A7R8H431"/>
<dbReference type="GO" id="GO:0061700">
    <property type="term" value="C:GATOR2 complex"/>
    <property type="evidence" value="ECO:0007669"/>
    <property type="project" value="TreeGrafter"/>
</dbReference>
<keyword evidence="7" id="KW-1185">Reference proteome</keyword>
<dbReference type="GO" id="GO:0005829">
    <property type="term" value="C:cytosol"/>
    <property type="evidence" value="ECO:0007669"/>
    <property type="project" value="TreeGrafter"/>
</dbReference>
<dbReference type="InterPro" id="IPR001680">
    <property type="entry name" value="WD40_rpt"/>
</dbReference>
<dbReference type="InterPro" id="IPR036322">
    <property type="entry name" value="WD40_repeat_dom_sf"/>
</dbReference>
<dbReference type="EMBL" id="HG994593">
    <property type="protein sequence ID" value="CAF2850933.1"/>
    <property type="molecule type" value="Genomic_DNA"/>
</dbReference>
<dbReference type="Proteomes" id="UP000675881">
    <property type="component" value="Chromosome 14"/>
</dbReference>
<name>A0A7R8H431_LEPSM</name>
<dbReference type="PROSITE" id="PS50082">
    <property type="entry name" value="WD_REPEATS_2"/>
    <property type="match status" value="2"/>
</dbReference>
<feature type="compositionally biased region" description="Polar residues" evidence="5">
    <location>
        <begin position="482"/>
        <end position="494"/>
    </location>
</feature>
<dbReference type="Pfam" id="PF00400">
    <property type="entry name" value="WD40"/>
    <property type="match status" value="2"/>
</dbReference>
<feature type="compositionally biased region" description="Basic and acidic residues" evidence="5">
    <location>
        <begin position="442"/>
        <end position="453"/>
    </location>
</feature>
<gene>
    <name evidence="6" type="ORF">LSAA_5038</name>
</gene>
<feature type="compositionally biased region" description="Low complexity" evidence="5">
    <location>
        <begin position="457"/>
        <end position="481"/>
    </location>
</feature>
<dbReference type="PROSITE" id="PS50294">
    <property type="entry name" value="WD_REPEATS_REGION"/>
    <property type="match status" value="1"/>
</dbReference>
<dbReference type="InterPro" id="IPR015943">
    <property type="entry name" value="WD40/YVTN_repeat-like_dom_sf"/>
</dbReference>
<feature type="compositionally biased region" description="Low complexity" evidence="5">
    <location>
        <begin position="495"/>
        <end position="505"/>
    </location>
</feature>
<evidence type="ECO:0000256" key="2">
    <source>
        <dbReference type="ARBA" id="ARBA00022574"/>
    </source>
</evidence>
<evidence type="ECO:0000256" key="3">
    <source>
        <dbReference type="ARBA" id="ARBA00022737"/>
    </source>
</evidence>
<dbReference type="OrthoDB" id="60955at2759"/>
<proteinExistence type="inferred from homology"/>
<accession>A0A7R8H431</accession>
<dbReference type="InterPro" id="IPR037590">
    <property type="entry name" value="WDR24"/>
</dbReference>
<dbReference type="Gene3D" id="2.130.10.10">
    <property type="entry name" value="YVTN repeat-like/Quinoprotein amine dehydrogenase"/>
    <property type="match status" value="1"/>
</dbReference>
<dbReference type="GO" id="GO:0005774">
    <property type="term" value="C:vacuolar membrane"/>
    <property type="evidence" value="ECO:0007669"/>
    <property type="project" value="TreeGrafter"/>
</dbReference>
<dbReference type="SUPFAM" id="SSF50978">
    <property type="entry name" value="WD40 repeat-like"/>
    <property type="match status" value="1"/>
</dbReference>
<evidence type="ECO:0000313" key="7">
    <source>
        <dbReference type="Proteomes" id="UP000675881"/>
    </source>
</evidence>
<dbReference type="GO" id="GO:0016239">
    <property type="term" value="P:positive regulation of macroautophagy"/>
    <property type="evidence" value="ECO:0007669"/>
    <property type="project" value="TreeGrafter"/>
</dbReference>
<dbReference type="GO" id="GO:1904263">
    <property type="term" value="P:positive regulation of TORC1 signaling"/>
    <property type="evidence" value="ECO:0007669"/>
    <property type="project" value="TreeGrafter"/>
</dbReference>
<organism evidence="6 7">
    <name type="scientific">Lepeophtheirus salmonis</name>
    <name type="common">Salmon louse</name>
    <name type="synonym">Caligus salmonis</name>
    <dbReference type="NCBI Taxonomy" id="72036"/>
    <lineage>
        <taxon>Eukaryota</taxon>
        <taxon>Metazoa</taxon>
        <taxon>Ecdysozoa</taxon>
        <taxon>Arthropoda</taxon>
        <taxon>Crustacea</taxon>
        <taxon>Multicrustacea</taxon>
        <taxon>Hexanauplia</taxon>
        <taxon>Copepoda</taxon>
        <taxon>Siphonostomatoida</taxon>
        <taxon>Caligidae</taxon>
        <taxon>Lepeophtheirus</taxon>
    </lineage>
</organism>
<evidence type="ECO:0000256" key="4">
    <source>
        <dbReference type="ARBA" id="ARBA00040269"/>
    </source>
</evidence>
<dbReference type="PANTHER" id="PTHR46200">
    <property type="entry name" value="GATOR COMPLEX PROTEIN WDR24"/>
    <property type="match status" value="1"/>
</dbReference>